<dbReference type="PANTHER" id="PTHR34218:SF4">
    <property type="entry name" value="ACYL-HOMOSERINE LACTONE ACYLASE QUIP"/>
    <property type="match status" value="1"/>
</dbReference>
<dbReference type="Gene3D" id="3.60.20.10">
    <property type="entry name" value="Glutamine Phosphoribosylpyrophosphate, subunit 1, domain 1"/>
    <property type="match status" value="1"/>
</dbReference>
<dbReference type="InterPro" id="IPR002692">
    <property type="entry name" value="S45"/>
</dbReference>
<dbReference type="GO" id="GO:0017000">
    <property type="term" value="P:antibiotic biosynthetic process"/>
    <property type="evidence" value="ECO:0007669"/>
    <property type="project" value="InterPro"/>
</dbReference>
<comment type="cofactor">
    <cofactor evidence="5">
        <name>Ca(2+)</name>
        <dbReference type="ChEBI" id="CHEBI:29108"/>
    </cofactor>
    <text evidence="5">Binds 1 Ca(2+) ion per dimer.</text>
</comment>
<dbReference type="STRING" id="1445510.YC6258_04827"/>
<proteinExistence type="inferred from homology"/>
<dbReference type="HOGENOM" id="CLU_011790_4_0_6"/>
<dbReference type="MEROPS" id="S45.003"/>
<dbReference type="InterPro" id="IPR043147">
    <property type="entry name" value="Penicillin_amidase_A-knob"/>
</dbReference>
<dbReference type="Gene3D" id="1.10.439.10">
    <property type="entry name" value="Penicillin Amidohydrolase, domain 1"/>
    <property type="match status" value="1"/>
</dbReference>
<dbReference type="EMBL" id="CP007142">
    <property type="protein sequence ID" value="AJQ96859.1"/>
    <property type="molecule type" value="Genomic_DNA"/>
</dbReference>
<protein>
    <submittedName>
        <fullName evidence="6">Protein-like penicillin acylase</fullName>
    </submittedName>
</protein>
<dbReference type="SUPFAM" id="SSF56235">
    <property type="entry name" value="N-terminal nucleophile aminohydrolases (Ntn hydrolases)"/>
    <property type="match status" value="1"/>
</dbReference>
<evidence type="ECO:0000256" key="2">
    <source>
        <dbReference type="ARBA" id="ARBA00022801"/>
    </source>
</evidence>
<dbReference type="InterPro" id="IPR014395">
    <property type="entry name" value="Pen/GL7ACA/AHL_acylase"/>
</dbReference>
<organism evidence="6 7">
    <name type="scientific">Gynuella sunshinyii YC6258</name>
    <dbReference type="NCBI Taxonomy" id="1445510"/>
    <lineage>
        <taxon>Bacteria</taxon>
        <taxon>Pseudomonadati</taxon>
        <taxon>Pseudomonadota</taxon>
        <taxon>Gammaproteobacteria</taxon>
        <taxon>Oceanospirillales</taxon>
        <taxon>Saccharospirillaceae</taxon>
        <taxon>Gynuella</taxon>
    </lineage>
</organism>
<reference evidence="6 7" key="1">
    <citation type="submission" date="2014-01" db="EMBL/GenBank/DDBJ databases">
        <title>Full genme sequencing of cellulolytic bacterium Gynuella sunshinyii YC6258T gen. nov., sp. nov.</title>
        <authorList>
            <person name="Khan H."/>
            <person name="Chung E.J."/>
            <person name="Chung Y.R."/>
        </authorList>
    </citation>
    <scope>NUCLEOTIDE SEQUENCE [LARGE SCALE GENOMIC DNA]</scope>
    <source>
        <strain evidence="6 7">YC6258</strain>
    </source>
</reference>
<dbReference type="KEGG" id="gsn:YC6258_04827"/>
<accession>A0A0C5W2F5</accession>
<evidence type="ECO:0000256" key="5">
    <source>
        <dbReference type="PIRSR" id="PIRSR001227-2"/>
    </source>
</evidence>
<gene>
    <name evidence="6" type="ORF">YC6258_04827</name>
</gene>
<dbReference type="PATRIC" id="fig|1445510.3.peg.4790"/>
<evidence type="ECO:0000256" key="3">
    <source>
        <dbReference type="ARBA" id="ARBA00023145"/>
    </source>
</evidence>
<dbReference type="InterPro" id="IPR043146">
    <property type="entry name" value="Penicillin_amidase_N_B-knob"/>
</dbReference>
<dbReference type="PANTHER" id="PTHR34218">
    <property type="entry name" value="PEPTIDASE S45 PENICILLIN AMIDASE"/>
    <property type="match status" value="1"/>
</dbReference>
<keyword evidence="5" id="KW-0479">Metal-binding</keyword>
<feature type="binding site" evidence="5">
    <location>
        <position position="315"/>
    </location>
    <ligand>
        <name>Ca(2+)</name>
        <dbReference type="ChEBI" id="CHEBI:29108"/>
    </ligand>
</feature>
<dbReference type="GO" id="GO:0046872">
    <property type="term" value="F:metal ion binding"/>
    <property type="evidence" value="ECO:0007669"/>
    <property type="project" value="UniProtKB-KW"/>
</dbReference>
<evidence type="ECO:0000313" key="6">
    <source>
        <dbReference type="EMBL" id="AJQ96859.1"/>
    </source>
</evidence>
<dbReference type="Proteomes" id="UP000032266">
    <property type="component" value="Chromosome"/>
</dbReference>
<dbReference type="CDD" id="cd03747">
    <property type="entry name" value="Ntn_PGA_like"/>
    <property type="match status" value="1"/>
</dbReference>
<dbReference type="InterPro" id="IPR023343">
    <property type="entry name" value="Penicillin_amidase_dom1"/>
</dbReference>
<keyword evidence="7" id="KW-1185">Reference proteome</keyword>
<sequence length="767" mass="85412">MLVSALGVTVYINLQGSLPRLEGHLDGVPVSQSINISRDSNGTPLIEAGQRSDTAFALGFLHAQERFFQMDLLRRNAAGELSELIGPSALERDKNNRKFQLRQRAENMVKAIPDDQRALLQAYAEGVNYGLHSLKSRPFEYWLLRQKPQDWQASDSFLCLLSMYLNLQQGDGGFERSMQVLKDSVPAAWYHFLQPTGGQWDAMITGPQPLTPLLIPDSGWPAFSSQQARIAAQPALGSNNWAVGGNLTTTGSAMVANDLHLTLGVPNIWYRASWLDIQLQRQLTGITLPGAPFMITGSNGHIAWGFTNAYGDWSDIITLQTNDSDTMYLTATGWESFTIYQETIHINDGSSVLEPVRLTRWGPVIGQDNQGHTLAIKWVPLEHDGTNANLVRLEAANTVDEALAYAPLVGIPHQNLAVADSQGNIGWTIIGRIPKRVGLDGEYPSDWSKGDKSWQGFLPPEQYPTVKRDRNGRIWTANSQVVSGDELKKIGNSGYDIGARAQQIRDDLEAKNQFSEADLLAIQLDDRAVFLQRWHELMVSLLDDPAVNHSSGVDDILGNWEGRAGKNSVGYRLVRHFRNEVIDQTIGRLYQQIEEQSRFFSIPAVIEYVDYPAWALVSEQPEHLLPQGYDSWRAFLVTCLNNSIDDLTQNGKEPLKQQTWGKYNTLNLTHPLTKALPFLSSWLNMPHEAVDGDDYMPRVQGPAFGSSDRMVVSPGHEQSGIFNMPTSQAGHPMSPYYGKGHQDWVQGHASPFLPGPAQWTLEIRPDK</sequence>
<evidence type="ECO:0000313" key="7">
    <source>
        <dbReference type="Proteomes" id="UP000032266"/>
    </source>
</evidence>
<dbReference type="PIRSF" id="PIRSF001227">
    <property type="entry name" value="Pen_acylase"/>
    <property type="match status" value="1"/>
</dbReference>
<keyword evidence="3" id="KW-0865">Zymogen</keyword>
<evidence type="ECO:0000256" key="4">
    <source>
        <dbReference type="ARBA" id="ARBA00038735"/>
    </source>
</evidence>
<keyword evidence="2" id="KW-0378">Hydrolase</keyword>
<keyword evidence="5" id="KW-0106">Calcium</keyword>
<dbReference type="Gene3D" id="2.30.120.10">
    <property type="match status" value="1"/>
</dbReference>
<evidence type="ECO:0000256" key="1">
    <source>
        <dbReference type="ARBA" id="ARBA00006586"/>
    </source>
</evidence>
<dbReference type="Gene3D" id="1.10.1400.10">
    <property type="match status" value="1"/>
</dbReference>
<feature type="binding site" evidence="5">
    <location>
        <position position="175"/>
    </location>
    <ligand>
        <name>Ca(2+)</name>
        <dbReference type="ChEBI" id="CHEBI:29108"/>
    </ligand>
</feature>
<feature type="binding site" evidence="5">
    <location>
        <position position="312"/>
    </location>
    <ligand>
        <name>Ca(2+)</name>
        <dbReference type="ChEBI" id="CHEBI:29108"/>
    </ligand>
</feature>
<name>A0A0C5W2F5_9GAMM</name>
<dbReference type="InterPro" id="IPR029055">
    <property type="entry name" value="Ntn_hydrolases_N"/>
</dbReference>
<comment type="subunit">
    <text evidence="4">Heterodimer of an alpha subunit and a beta subunit processed from the same precursor.</text>
</comment>
<dbReference type="AlphaFoldDB" id="A0A0C5W2F5"/>
<dbReference type="GO" id="GO:0016811">
    <property type="term" value="F:hydrolase activity, acting on carbon-nitrogen (but not peptide) bonds, in linear amides"/>
    <property type="evidence" value="ECO:0007669"/>
    <property type="project" value="InterPro"/>
</dbReference>
<dbReference type="Pfam" id="PF01804">
    <property type="entry name" value="Penicil_amidase"/>
    <property type="match status" value="1"/>
</dbReference>
<comment type="similarity">
    <text evidence="1">Belongs to the peptidase S45 family.</text>
</comment>